<comment type="subcellular location">
    <subcellularLocation>
        <location evidence="2">Cell outer membrane</location>
    </subcellularLocation>
</comment>
<evidence type="ECO:0000313" key="5">
    <source>
        <dbReference type="Proteomes" id="UP000283474"/>
    </source>
</evidence>
<keyword evidence="2" id="KW-0472">Membrane</keyword>
<dbReference type="SUPFAM" id="SSF50814">
    <property type="entry name" value="Lipocalins"/>
    <property type="match status" value="1"/>
</dbReference>
<keyword evidence="2" id="KW-0446">Lipid-binding</keyword>
<dbReference type="InterPro" id="IPR012674">
    <property type="entry name" value="Calycin"/>
</dbReference>
<keyword evidence="2" id="KW-0449">Lipoprotein</keyword>
<feature type="chain" id="PRO_5018825527" description="Outer membrane lipoprotein Blc" evidence="2">
    <location>
        <begin position="20"/>
        <end position="179"/>
    </location>
</feature>
<accession>A0A410GC63</accession>
<dbReference type="InterPro" id="IPR000566">
    <property type="entry name" value="Lipocln_cytosolic_FA-bd_dom"/>
</dbReference>
<reference evidence="4 5" key="1">
    <citation type="submission" date="2017-08" db="EMBL/GenBank/DDBJ databases">
        <authorList>
            <person name="Park S.-J."/>
            <person name="Kim H."/>
        </authorList>
    </citation>
    <scope>NUCLEOTIDE SEQUENCE [LARGE SCALE GENOMIC DNA]</scope>
    <source>
        <strain evidence="5">ye3</strain>
    </source>
</reference>
<name>A0A410GC63_9BURK</name>
<sequence>MRKILALPLFAIVAGCATSGPDLPTQANVDLDKYVGTWHEQARLPNRFQEDCAGDVRAYYSLRPDNTISVTNQCRTEDGKTKTAEGEGRLSKAADPLDPAKLEVRFAPKWTSWLPMVWGDYWILKLAGDYEYSLVGTPDRKYLWVLSREQQADQAVVDQLLAHARTLDFPVDQVVRTAD</sequence>
<evidence type="ECO:0000259" key="3">
    <source>
        <dbReference type="Pfam" id="PF08212"/>
    </source>
</evidence>
<dbReference type="EMBL" id="CP022987">
    <property type="protein sequence ID" value="QAA93870.1"/>
    <property type="molecule type" value="Genomic_DNA"/>
</dbReference>
<dbReference type="Proteomes" id="UP000283474">
    <property type="component" value="Chromosome"/>
</dbReference>
<dbReference type="PROSITE" id="PS51257">
    <property type="entry name" value="PROKAR_LIPOPROTEIN"/>
    <property type="match status" value="1"/>
</dbReference>
<dbReference type="GO" id="GO:0006950">
    <property type="term" value="P:response to stress"/>
    <property type="evidence" value="ECO:0007669"/>
    <property type="project" value="UniProtKB-ARBA"/>
</dbReference>
<dbReference type="InterPro" id="IPR047202">
    <property type="entry name" value="Lipocalin_Blc-like_dom"/>
</dbReference>
<comment type="subunit">
    <text evidence="2">Homodimer.</text>
</comment>
<proteinExistence type="inferred from homology"/>
<evidence type="ECO:0000256" key="2">
    <source>
        <dbReference type="PIRNR" id="PIRNR036893"/>
    </source>
</evidence>
<dbReference type="GO" id="GO:0008289">
    <property type="term" value="F:lipid binding"/>
    <property type="evidence" value="ECO:0007669"/>
    <property type="project" value="UniProtKB-UniRule"/>
</dbReference>
<dbReference type="PIRSF" id="PIRSF036893">
    <property type="entry name" value="Lipocalin_ApoD"/>
    <property type="match status" value="1"/>
</dbReference>
<comment type="similarity">
    <text evidence="1 2">Belongs to the calycin superfamily. Lipocalin family.</text>
</comment>
<protein>
    <recommendedName>
        <fullName evidence="2">Outer membrane lipoprotein Blc</fullName>
    </recommendedName>
</protein>
<feature type="signal peptide" evidence="2">
    <location>
        <begin position="1"/>
        <end position="19"/>
    </location>
</feature>
<dbReference type="GO" id="GO:0009279">
    <property type="term" value="C:cell outer membrane"/>
    <property type="evidence" value="ECO:0007669"/>
    <property type="project" value="UniProtKB-SubCell"/>
</dbReference>
<dbReference type="RefSeq" id="WP_128354919.1">
    <property type="nucleotide sequence ID" value="NZ_CP022987.1"/>
</dbReference>
<evidence type="ECO:0000256" key="1">
    <source>
        <dbReference type="ARBA" id="ARBA00006889"/>
    </source>
</evidence>
<dbReference type="PANTHER" id="PTHR10612:SF34">
    <property type="entry name" value="APOLIPOPROTEIN D"/>
    <property type="match status" value="1"/>
</dbReference>
<organism evidence="4 5">
    <name type="scientific">Pollutimonas thiosulfatoxidans</name>
    <dbReference type="NCBI Taxonomy" id="2028345"/>
    <lineage>
        <taxon>Bacteria</taxon>
        <taxon>Pseudomonadati</taxon>
        <taxon>Pseudomonadota</taxon>
        <taxon>Betaproteobacteria</taxon>
        <taxon>Burkholderiales</taxon>
        <taxon>Alcaligenaceae</taxon>
        <taxon>Pollutimonas</taxon>
    </lineage>
</organism>
<gene>
    <name evidence="4" type="ORF">CKA81_08480</name>
</gene>
<keyword evidence="2" id="KW-0998">Cell outer membrane</keyword>
<comment type="function">
    <text evidence="2">Involved in the storage or transport of lipids necessary for membrane maintenance under stressful conditions. Displays a binding preference for lysophospholipids.</text>
</comment>
<evidence type="ECO:0000313" key="4">
    <source>
        <dbReference type="EMBL" id="QAA93870.1"/>
    </source>
</evidence>
<dbReference type="AlphaFoldDB" id="A0A410GC63"/>
<keyword evidence="5" id="KW-1185">Reference proteome</keyword>
<dbReference type="Pfam" id="PF08212">
    <property type="entry name" value="Lipocalin_2"/>
    <property type="match status" value="1"/>
</dbReference>
<dbReference type="CDD" id="cd19438">
    <property type="entry name" value="lipocalin_Blc-like"/>
    <property type="match status" value="1"/>
</dbReference>
<dbReference type="OrthoDB" id="9793905at2"/>
<keyword evidence="2" id="KW-0732">Signal</keyword>
<dbReference type="InterPro" id="IPR022271">
    <property type="entry name" value="Lipocalin_ApoD"/>
</dbReference>
<feature type="domain" description="Lipocalin/cytosolic fatty-acid binding" evidence="3">
    <location>
        <begin position="29"/>
        <end position="178"/>
    </location>
</feature>
<dbReference type="Gene3D" id="2.40.128.20">
    <property type="match status" value="1"/>
</dbReference>
<dbReference type="KEGG" id="pus:CKA81_08480"/>
<dbReference type="PANTHER" id="PTHR10612">
    <property type="entry name" value="APOLIPOPROTEIN D"/>
    <property type="match status" value="1"/>
</dbReference>